<dbReference type="InterPro" id="IPR029442">
    <property type="entry name" value="GyrI-like"/>
</dbReference>
<reference evidence="2 3" key="1">
    <citation type="journal article" date="2021" name="Int. J. Syst. Evol. Microbiol.">
        <title>Reticulibacter mediterranei gen. nov., sp. nov., within the new family Reticulibacteraceae fam. nov., and Ktedonospora formicarum gen. nov., sp. nov., Ktedonobacter robiniae sp. nov., Dictyobacter formicarum sp. nov. and Dictyobacter arantiisoli sp. nov., belonging to the class Ktedonobacteria.</title>
        <authorList>
            <person name="Yabe S."/>
            <person name="Zheng Y."/>
            <person name="Wang C.M."/>
            <person name="Sakai Y."/>
            <person name="Abe K."/>
            <person name="Yokota A."/>
            <person name="Donadio S."/>
            <person name="Cavaletti L."/>
            <person name="Monciardini P."/>
        </authorList>
    </citation>
    <scope>NUCLEOTIDE SEQUENCE [LARGE SCALE GENOMIC DNA]</scope>
    <source>
        <strain evidence="2 3">SOSP1-30</strain>
    </source>
</reference>
<evidence type="ECO:0000259" key="1">
    <source>
        <dbReference type="SMART" id="SM00871"/>
    </source>
</evidence>
<dbReference type="Pfam" id="PF06445">
    <property type="entry name" value="GyrI-like"/>
    <property type="match status" value="1"/>
</dbReference>
<protein>
    <submittedName>
        <fullName evidence="2">DNA gyrase inhibitor</fullName>
    </submittedName>
</protein>
<dbReference type="EMBL" id="BNJG01000003">
    <property type="protein sequence ID" value="GHO58360.1"/>
    <property type="molecule type" value="Genomic_DNA"/>
</dbReference>
<proteinExistence type="predicted"/>
<dbReference type="Proteomes" id="UP000654345">
    <property type="component" value="Unassembled WGS sequence"/>
</dbReference>
<name>A0ABQ3V1H9_9CHLR</name>
<feature type="domain" description="AraC effector-binding" evidence="1">
    <location>
        <begin position="5"/>
        <end position="165"/>
    </location>
</feature>
<dbReference type="Gene3D" id="3.20.80.10">
    <property type="entry name" value="Regulatory factor, effector binding domain"/>
    <property type="match status" value="1"/>
</dbReference>
<comment type="caution">
    <text evidence="2">The sequence shown here is derived from an EMBL/GenBank/DDBJ whole genome shotgun (WGS) entry which is preliminary data.</text>
</comment>
<keyword evidence="3" id="KW-1185">Reference proteome</keyword>
<dbReference type="InterPro" id="IPR011256">
    <property type="entry name" value="Reg_factor_effector_dom_sf"/>
</dbReference>
<dbReference type="SUPFAM" id="SSF55136">
    <property type="entry name" value="Probable bacterial effector-binding domain"/>
    <property type="match status" value="1"/>
</dbReference>
<sequence length="170" mass="18798">MSVMTEPKIENRQAQPYMGIRTRVPMQKLDVAIPQGLGEIFAFLGKYGVGPVNAPFVRYHIINMPEMLDIEVGVPVANTLPDEGHIHGGVLPAGRYASLIYTGIDHGIQGNAALLEWGVSQGLVWDRWETKDGDAFGSRLEIFLTNPGEEPDREKWETEVAIRLADTQEG</sequence>
<evidence type="ECO:0000313" key="2">
    <source>
        <dbReference type="EMBL" id="GHO58360.1"/>
    </source>
</evidence>
<organism evidence="2 3">
    <name type="scientific">Ktedonobacter robiniae</name>
    <dbReference type="NCBI Taxonomy" id="2778365"/>
    <lineage>
        <taxon>Bacteria</taxon>
        <taxon>Bacillati</taxon>
        <taxon>Chloroflexota</taxon>
        <taxon>Ktedonobacteria</taxon>
        <taxon>Ktedonobacterales</taxon>
        <taxon>Ktedonobacteraceae</taxon>
        <taxon>Ktedonobacter</taxon>
    </lineage>
</organism>
<evidence type="ECO:0000313" key="3">
    <source>
        <dbReference type="Proteomes" id="UP000654345"/>
    </source>
</evidence>
<dbReference type="SMART" id="SM00871">
    <property type="entry name" value="AraC_E_bind"/>
    <property type="match status" value="1"/>
</dbReference>
<dbReference type="InterPro" id="IPR010499">
    <property type="entry name" value="AraC_E-bd"/>
</dbReference>
<accession>A0ABQ3V1H9</accession>
<gene>
    <name evidence="2" type="ORF">KSB_68350</name>
</gene>